<comment type="caution">
    <text evidence="3">The sequence shown here is derived from an EMBL/GenBank/DDBJ whole genome shotgun (WGS) entry which is preliminary data.</text>
</comment>
<reference evidence="3" key="1">
    <citation type="submission" date="2022-07" db="EMBL/GenBank/DDBJ databases">
        <title>Phylogenomic reconstructions and comparative analyses of Kickxellomycotina fungi.</title>
        <authorList>
            <person name="Reynolds N.K."/>
            <person name="Stajich J.E."/>
            <person name="Barry K."/>
            <person name="Grigoriev I.V."/>
            <person name="Crous P."/>
            <person name="Smith M.E."/>
        </authorList>
    </citation>
    <scope>NUCLEOTIDE SEQUENCE</scope>
    <source>
        <strain evidence="3">NRRL 3115</strain>
    </source>
</reference>
<sequence>MLYIPFFSRLSLSEYQGLLTAALFFIVEKLLRVLLLVVPINLIVDYLPEWVFSWFKIPQLLGTDKEAEGEFLDDFNSFAEIMDYWGYPYEDHLVETRDGFLLGTHRITGPRGSRLTETTQKEHSAESSDSSMSTSNKKPVVLFWHGFMLSSECFVCHPDWINILPFRLAEAGYDVWLGNSRGNKYSYKHMKYVPNDRRFWNYSIDEIATIDVPTTVEFILEETGAENLTYIGFSQGTTQMFMALARNKKLNKQISRFIALAPASTPRGFHNSIVDYFTKATPQMLYLMFGRRRAMSLVYFWINLLPRDLYVAALDFCVKLLFGWTMRNMSQETKSIVYWHLYSFTSVKSIVHWMQIIRCGKLQMYDEEPPVYPLFWSSKSTQSSTVIPFKYSYEHSRPASIPLSGKLGKGRNYQRGALTHWNNDYPLKKIFTRISLFHGGSDSLSSVQPLCKDVAAVLDESLCFQHYEHMDFLWADTVGMLVYPKVLELMGVRENPDQIPIDPALEVILENDTETLSQELGSNEYSSALNDYNGEKHKLNEEYKDSTLDPESTNTNGTTMLLTPPAISSGNHKPTLSRRRLPSVSSIGSVQD</sequence>
<proteinExistence type="predicted"/>
<feature type="compositionally biased region" description="Polar residues" evidence="1">
    <location>
        <begin position="583"/>
        <end position="592"/>
    </location>
</feature>
<feature type="region of interest" description="Disordered" evidence="1">
    <location>
        <begin position="111"/>
        <end position="135"/>
    </location>
</feature>
<name>A0A9W8L1A2_9FUNG</name>
<dbReference type="Proteomes" id="UP001151518">
    <property type="component" value="Unassembled WGS sequence"/>
</dbReference>
<dbReference type="PANTHER" id="PTHR11005">
    <property type="entry name" value="LYSOSOMAL ACID LIPASE-RELATED"/>
    <property type="match status" value="1"/>
</dbReference>
<evidence type="ECO:0000256" key="1">
    <source>
        <dbReference type="SAM" id="MobiDB-lite"/>
    </source>
</evidence>
<dbReference type="GO" id="GO:0004771">
    <property type="term" value="F:sterol ester esterase activity"/>
    <property type="evidence" value="ECO:0007669"/>
    <property type="project" value="UniProtKB-EC"/>
</dbReference>
<organism evidence="3 4">
    <name type="scientific">Coemansia spiralis</name>
    <dbReference type="NCBI Taxonomy" id="417178"/>
    <lineage>
        <taxon>Eukaryota</taxon>
        <taxon>Fungi</taxon>
        <taxon>Fungi incertae sedis</taxon>
        <taxon>Zoopagomycota</taxon>
        <taxon>Kickxellomycotina</taxon>
        <taxon>Kickxellomycetes</taxon>
        <taxon>Kickxellales</taxon>
        <taxon>Kickxellaceae</taxon>
        <taxon>Coemansia</taxon>
    </lineage>
</organism>
<dbReference type="Gene3D" id="3.40.50.1820">
    <property type="entry name" value="alpha/beta hydrolase"/>
    <property type="match status" value="1"/>
</dbReference>
<evidence type="ECO:0000259" key="2">
    <source>
        <dbReference type="Pfam" id="PF04083"/>
    </source>
</evidence>
<feature type="region of interest" description="Disordered" evidence="1">
    <location>
        <begin position="543"/>
        <end position="592"/>
    </location>
</feature>
<dbReference type="GO" id="GO:0006629">
    <property type="term" value="P:lipid metabolic process"/>
    <property type="evidence" value="ECO:0007669"/>
    <property type="project" value="InterPro"/>
</dbReference>
<evidence type="ECO:0000313" key="3">
    <source>
        <dbReference type="EMBL" id="KAJ2680978.1"/>
    </source>
</evidence>
<dbReference type="InterPro" id="IPR006693">
    <property type="entry name" value="AB_hydrolase_lipase"/>
</dbReference>
<dbReference type="Pfam" id="PF04083">
    <property type="entry name" value="Abhydro_lipase"/>
    <property type="match status" value="1"/>
</dbReference>
<dbReference type="SUPFAM" id="SSF53474">
    <property type="entry name" value="alpha/beta-Hydrolases"/>
    <property type="match status" value="1"/>
</dbReference>
<accession>A0A9W8L1A2</accession>
<dbReference type="EC" id="3.1.1.13" evidence="3"/>
<protein>
    <submittedName>
        <fullName evidence="3">Cholesterol esterase</fullName>
        <ecNumber evidence="3">3.1.1.13</ecNumber>
    </submittedName>
</protein>
<dbReference type="OrthoDB" id="9974421at2759"/>
<dbReference type="EMBL" id="JANBTW010000002">
    <property type="protein sequence ID" value="KAJ2680978.1"/>
    <property type="molecule type" value="Genomic_DNA"/>
</dbReference>
<dbReference type="InterPro" id="IPR029058">
    <property type="entry name" value="AB_hydrolase_fold"/>
</dbReference>
<evidence type="ECO:0000313" key="4">
    <source>
        <dbReference type="Proteomes" id="UP001151518"/>
    </source>
</evidence>
<dbReference type="AlphaFoldDB" id="A0A9W8L1A2"/>
<feature type="compositionally biased region" description="Polar residues" evidence="1">
    <location>
        <begin position="549"/>
        <end position="574"/>
    </location>
</feature>
<gene>
    <name evidence="3" type="primary">TGL1</name>
    <name evidence="3" type="ORF">GGI25_000284</name>
</gene>
<keyword evidence="3" id="KW-0378">Hydrolase</keyword>
<feature type="domain" description="Partial AB-hydrolase lipase" evidence="2">
    <location>
        <begin position="79"/>
        <end position="157"/>
    </location>
</feature>